<protein>
    <submittedName>
        <fullName evidence="1">Uncharacterized protein</fullName>
    </submittedName>
</protein>
<accession>W2TA43</accession>
<organism evidence="1 2">
    <name type="scientific">Necator americanus</name>
    <name type="common">Human hookworm</name>
    <dbReference type="NCBI Taxonomy" id="51031"/>
    <lineage>
        <taxon>Eukaryota</taxon>
        <taxon>Metazoa</taxon>
        <taxon>Ecdysozoa</taxon>
        <taxon>Nematoda</taxon>
        <taxon>Chromadorea</taxon>
        <taxon>Rhabditida</taxon>
        <taxon>Rhabditina</taxon>
        <taxon>Rhabditomorpha</taxon>
        <taxon>Strongyloidea</taxon>
        <taxon>Ancylostomatidae</taxon>
        <taxon>Bunostominae</taxon>
        <taxon>Necator</taxon>
    </lineage>
</organism>
<name>W2TA43_NECAM</name>
<reference evidence="2" key="1">
    <citation type="journal article" date="2014" name="Nat. Genet.">
        <title>Genome of the human hookworm Necator americanus.</title>
        <authorList>
            <person name="Tang Y.T."/>
            <person name="Gao X."/>
            <person name="Rosa B.A."/>
            <person name="Abubucker S."/>
            <person name="Hallsworth-Pepin K."/>
            <person name="Martin J."/>
            <person name="Tyagi R."/>
            <person name="Heizer E."/>
            <person name="Zhang X."/>
            <person name="Bhonagiri-Palsikar V."/>
            <person name="Minx P."/>
            <person name="Warren W.C."/>
            <person name="Wang Q."/>
            <person name="Zhan B."/>
            <person name="Hotez P.J."/>
            <person name="Sternberg P.W."/>
            <person name="Dougall A."/>
            <person name="Gaze S.T."/>
            <person name="Mulvenna J."/>
            <person name="Sotillo J."/>
            <person name="Ranganathan S."/>
            <person name="Rabelo E.M."/>
            <person name="Wilson R.K."/>
            <person name="Felgner P.L."/>
            <person name="Bethony J."/>
            <person name="Hawdon J.M."/>
            <person name="Gasser R.B."/>
            <person name="Loukas A."/>
            <person name="Mitreva M."/>
        </authorList>
    </citation>
    <scope>NUCLEOTIDE SEQUENCE [LARGE SCALE GENOMIC DNA]</scope>
</reference>
<dbReference type="KEGG" id="nai:NECAME_03034"/>
<gene>
    <name evidence="1" type="ORF">NECAME_03034</name>
</gene>
<keyword evidence="2" id="KW-1185">Reference proteome</keyword>
<dbReference type="Proteomes" id="UP000053676">
    <property type="component" value="Unassembled WGS sequence"/>
</dbReference>
<dbReference type="AlphaFoldDB" id="W2TA43"/>
<sequence length="90" mass="10175">MILCSRLGLIRRVEQREIKEVNGDGVVPPTCQGSSCQLHWARAKLVSKRIVPTDMGSAFSTWASNRCFVSISWSERREEEANDDDINAKH</sequence>
<proteinExistence type="predicted"/>
<dbReference type="EMBL" id="KI660146">
    <property type="protein sequence ID" value="ETN77862.1"/>
    <property type="molecule type" value="Genomic_DNA"/>
</dbReference>
<evidence type="ECO:0000313" key="1">
    <source>
        <dbReference type="EMBL" id="ETN77862.1"/>
    </source>
</evidence>
<evidence type="ECO:0000313" key="2">
    <source>
        <dbReference type="Proteomes" id="UP000053676"/>
    </source>
</evidence>